<feature type="repeat" description="TPR" evidence="1">
    <location>
        <begin position="262"/>
        <end position="295"/>
    </location>
</feature>
<evidence type="ECO:0000256" key="1">
    <source>
        <dbReference type="PROSITE-ProRule" id="PRU00339"/>
    </source>
</evidence>
<gene>
    <name evidence="3" type="ORF">H7B90_32265</name>
</gene>
<keyword evidence="1" id="KW-0802">TPR repeat</keyword>
<dbReference type="InterPro" id="IPR011990">
    <property type="entry name" value="TPR-like_helical_dom_sf"/>
</dbReference>
<evidence type="ECO:0000313" key="3">
    <source>
        <dbReference type="EMBL" id="MBB6696074.1"/>
    </source>
</evidence>
<protein>
    <submittedName>
        <fullName evidence="3">Glycosyltransferase family 2 protein</fullName>
    </submittedName>
</protein>
<dbReference type="Gene3D" id="1.25.40.10">
    <property type="entry name" value="Tetratricopeptide repeat domain"/>
    <property type="match status" value="1"/>
</dbReference>
<feature type="domain" description="Glycosyltransferase 2-like" evidence="2">
    <location>
        <begin position="5"/>
        <end position="146"/>
    </location>
</feature>
<dbReference type="Gene3D" id="3.90.550.10">
    <property type="entry name" value="Spore Coat Polysaccharide Biosynthesis Protein SpsA, Chain A"/>
    <property type="match status" value="1"/>
</dbReference>
<proteinExistence type="predicted"/>
<keyword evidence="3" id="KW-0808">Transferase</keyword>
<keyword evidence="4" id="KW-1185">Reference proteome</keyword>
<name>A0A841UD19_9BACL</name>
<dbReference type="Pfam" id="PF00535">
    <property type="entry name" value="Glycos_transf_2"/>
    <property type="match status" value="1"/>
</dbReference>
<dbReference type="SUPFAM" id="SSF48452">
    <property type="entry name" value="TPR-like"/>
    <property type="match status" value="1"/>
</dbReference>
<dbReference type="SUPFAM" id="SSF53448">
    <property type="entry name" value="Nucleotide-diphospho-sugar transferases"/>
    <property type="match status" value="1"/>
</dbReference>
<organism evidence="3 4">
    <name type="scientific">Cohnella xylanilytica</name>
    <dbReference type="NCBI Taxonomy" id="557555"/>
    <lineage>
        <taxon>Bacteria</taxon>
        <taxon>Bacillati</taxon>
        <taxon>Bacillota</taxon>
        <taxon>Bacilli</taxon>
        <taxon>Bacillales</taxon>
        <taxon>Paenibacillaceae</taxon>
        <taxon>Cohnella</taxon>
    </lineage>
</organism>
<dbReference type="InterPro" id="IPR029044">
    <property type="entry name" value="Nucleotide-diphossugar_trans"/>
</dbReference>
<evidence type="ECO:0000259" key="2">
    <source>
        <dbReference type="Pfam" id="PF00535"/>
    </source>
</evidence>
<dbReference type="CDD" id="cd02511">
    <property type="entry name" value="Beta4Glucosyltransferase"/>
    <property type="match status" value="1"/>
</dbReference>
<dbReference type="InterPro" id="IPR019734">
    <property type="entry name" value="TPR_rpt"/>
</dbReference>
<dbReference type="Proteomes" id="UP000553776">
    <property type="component" value="Unassembled WGS sequence"/>
</dbReference>
<dbReference type="PANTHER" id="PTHR43630">
    <property type="entry name" value="POLY-BETA-1,6-N-ACETYL-D-GLUCOSAMINE SYNTHASE"/>
    <property type="match status" value="1"/>
</dbReference>
<dbReference type="EMBL" id="JACJVR010000171">
    <property type="protein sequence ID" value="MBB6696074.1"/>
    <property type="molecule type" value="Genomic_DNA"/>
</dbReference>
<dbReference type="PANTHER" id="PTHR43630:SF2">
    <property type="entry name" value="GLYCOSYLTRANSFERASE"/>
    <property type="match status" value="1"/>
</dbReference>
<dbReference type="PROSITE" id="PS50005">
    <property type="entry name" value="TPR"/>
    <property type="match status" value="1"/>
</dbReference>
<dbReference type="InterPro" id="IPR001173">
    <property type="entry name" value="Glyco_trans_2-like"/>
</dbReference>
<accession>A0A841UD19</accession>
<evidence type="ECO:0000313" key="4">
    <source>
        <dbReference type="Proteomes" id="UP000553776"/>
    </source>
</evidence>
<sequence length="359" mass="42214">MPTVSLCIIVKNEEETLGRCLESVHDLVDEINIVDTGSTDRTVEIARQYTDRVFHYEWPDSFAEALNVSFSKATQEYILYLDADDVLLPKDREAFRRLKETLDPGIDAVSMYYDYGTDEYGNVSLRYRYYRLVKRSRNFRWVGDCHQHLPVSGRTLQADIAVTHRRIKHAAGRTLGIYRKKWERGDAFAVRDYFYYGNELREGGYCEEAIGMYAKHLAHPEGWVDDRIFACIYTADCYRSLNDRENELVFLFKSFEHGKPRAEALCRIGDWFARKNDQRTAVYWYESALRTPPDPDQWSFSYPAYHTWYPRLQLCVCHYKLGDLKTAYEHNEEAARYRPDDPHVKHNREWLGARLGLSS</sequence>
<dbReference type="RefSeq" id="WP_185140015.1">
    <property type="nucleotide sequence ID" value="NZ_BORM01000034.1"/>
</dbReference>
<dbReference type="GO" id="GO:0016740">
    <property type="term" value="F:transferase activity"/>
    <property type="evidence" value="ECO:0007669"/>
    <property type="project" value="UniProtKB-KW"/>
</dbReference>
<reference evidence="3 4" key="1">
    <citation type="submission" date="2020-08" db="EMBL/GenBank/DDBJ databases">
        <title>Cohnella phylogeny.</title>
        <authorList>
            <person name="Dunlap C."/>
        </authorList>
    </citation>
    <scope>NUCLEOTIDE SEQUENCE [LARGE SCALE GENOMIC DNA]</scope>
    <source>
        <strain evidence="3 4">DSM 25239</strain>
    </source>
</reference>
<dbReference type="AlphaFoldDB" id="A0A841UD19"/>
<comment type="caution">
    <text evidence="3">The sequence shown here is derived from an EMBL/GenBank/DDBJ whole genome shotgun (WGS) entry which is preliminary data.</text>
</comment>